<dbReference type="EMBL" id="LAZR01029912">
    <property type="protein sequence ID" value="KKL58180.1"/>
    <property type="molecule type" value="Genomic_DNA"/>
</dbReference>
<sequence length="74" mass="8344">MIWIPSSLTPQKKERIKMSNIQIPGNKGIPISPYPKIKYEQSFICASDGCSEISRFFIEISLIPNNTSLIQMNG</sequence>
<comment type="caution">
    <text evidence="1">The sequence shown here is derived from an EMBL/GenBank/DDBJ whole genome shotgun (WGS) entry which is preliminary data.</text>
</comment>
<proteinExistence type="predicted"/>
<accession>A0A0F9FLK9</accession>
<dbReference type="AlphaFoldDB" id="A0A0F9FLK9"/>
<protein>
    <submittedName>
        <fullName evidence="1">Uncharacterized protein</fullName>
    </submittedName>
</protein>
<feature type="non-terminal residue" evidence="1">
    <location>
        <position position="74"/>
    </location>
</feature>
<evidence type="ECO:0000313" key="1">
    <source>
        <dbReference type="EMBL" id="KKL58180.1"/>
    </source>
</evidence>
<organism evidence="1">
    <name type="scientific">marine sediment metagenome</name>
    <dbReference type="NCBI Taxonomy" id="412755"/>
    <lineage>
        <taxon>unclassified sequences</taxon>
        <taxon>metagenomes</taxon>
        <taxon>ecological metagenomes</taxon>
    </lineage>
</organism>
<reference evidence="1" key="1">
    <citation type="journal article" date="2015" name="Nature">
        <title>Complex archaea that bridge the gap between prokaryotes and eukaryotes.</title>
        <authorList>
            <person name="Spang A."/>
            <person name="Saw J.H."/>
            <person name="Jorgensen S.L."/>
            <person name="Zaremba-Niedzwiedzka K."/>
            <person name="Martijn J."/>
            <person name="Lind A.E."/>
            <person name="van Eijk R."/>
            <person name="Schleper C."/>
            <person name="Guy L."/>
            <person name="Ettema T.J."/>
        </authorList>
    </citation>
    <scope>NUCLEOTIDE SEQUENCE</scope>
</reference>
<gene>
    <name evidence="1" type="ORF">LCGC14_2227950</name>
</gene>
<name>A0A0F9FLK9_9ZZZZ</name>